<protein>
    <recommendedName>
        <fullName evidence="4">Lysozyme inhibitor LprI N-terminal domain-containing protein</fullName>
    </recommendedName>
</protein>
<evidence type="ECO:0000313" key="2">
    <source>
        <dbReference type="EMBL" id="MDR0192620.1"/>
    </source>
</evidence>
<evidence type="ECO:0008006" key="4">
    <source>
        <dbReference type="Google" id="ProtNLM"/>
    </source>
</evidence>
<proteinExistence type="predicted"/>
<dbReference type="RefSeq" id="WP_309255729.1">
    <property type="nucleotide sequence ID" value="NZ_JAVGXC010000043.1"/>
</dbReference>
<evidence type="ECO:0000256" key="1">
    <source>
        <dbReference type="SAM" id="SignalP"/>
    </source>
</evidence>
<feature type="chain" id="PRO_5047218500" description="Lysozyme inhibitor LprI N-terminal domain-containing protein" evidence="1">
    <location>
        <begin position="29"/>
        <end position="122"/>
    </location>
</feature>
<dbReference type="EMBL" id="JAVGXC010000043">
    <property type="protein sequence ID" value="MDR0192620.1"/>
    <property type="molecule type" value="Genomic_DNA"/>
</dbReference>
<dbReference type="Proteomes" id="UP001224477">
    <property type="component" value="Unassembled WGS sequence"/>
</dbReference>
<evidence type="ECO:0000313" key="3">
    <source>
        <dbReference type="Proteomes" id="UP001224477"/>
    </source>
</evidence>
<reference evidence="2 3" key="1">
    <citation type="journal article" date="2023" name="Microbiol. Resour. Announc.">
        <title>Whole-genome sequence of Pseudomonas yamanorum OLsAu1 isolated from the edible ectomycorrhizal mushroom Lactarius sp. section Deliciosi.</title>
        <authorList>
            <person name="Ramirez-Mendoza R."/>
            <person name="Angeles-Argaiz R.E."/>
            <person name="Hernandez-Oaxaca D."/>
            <person name="Aguirre-Beltran L."/>
            <person name="Almaraz-Suarez J."/>
            <person name="Perez-Moreno J."/>
        </authorList>
    </citation>
    <scope>NUCLEOTIDE SEQUENCE [LARGE SCALE GENOMIC DNA]</scope>
    <source>
        <strain evidence="2 3">OLsAu1</strain>
    </source>
</reference>
<dbReference type="InterPro" id="IPR052755">
    <property type="entry name" value="Lysozyme_Inhibitor_LprI"/>
</dbReference>
<gene>
    <name evidence="2" type="ORF">RCO22_27080</name>
</gene>
<accession>A0ABU1CZQ5</accession>
<dbReference type="PANTHER" id="PTHR37549:SF1">
    <property type="entry name" value="LIPOPROTEIN LPRI"/>
    <property type="match status" value="1"/>
</dbReference>
<dbReference type="PANTHER" id="PTHR37549">
    <property type="entry name" value="LIPOPROTEIN LPRI"/>
    <property type="match status" value="1"/>
</dbReference>
<organism evidence="2 3">
    <name type="scientific">Pseudomonas yamanorum</name>
    <dbReference type="NCBI Taxonomy" id="515393"/>
    <lineage>
        <taxon>Bacteria</taxon>
        <taxon>Pseudomonadati</taxon>
        <taxon>Pseudomonadota</taxon>
        <taxon>Gammaproteobacteria</taxon>
        <taxon>Pseudomonadales</taxon>
        <taxon>Pseudomonadaceae</taxon>
        <taxon>Pseudomonas</taxon>
    </lineage>
</organism>
<comment type="caution">
    <text evidence="2">The sequence shown here is derived from an EMBL/GenBank/DDBJ whole genome shotgun (WGS) entry which is preliminary data.</text>
</comment>
<feature type="signal peptide" evidence="1">
    <location>
        <begin position="1"/>
        <end position="28"/>
    </location>
</feature>
<keyword evidence="1" id="KW-0732">Signal</keyword>
<keyword evidence="3" id="KW-1185">Reference proteome</keyword>
<sequence length="122" mass="13576">MVVRLIKPTVFAVLAGFSVLWLSPASLAASFDCDRAKAPDEKTICATRSLNDQDVTMALLYDLNRHFMAMGGRGSLMDDQAVWLKQRHTCGAQVSCLSKAYTQRIAMLRSFIDERVMTKGPF</sequence>
<name>A0ABU1CZQ5_9PSED</name>